<dbReference type="Gene3D" id="2.170.150.10">
    <property type="entry name" value="Metal Binding Protein, Guanine Nucleotide Exchange Factor, Chain A"/>
    <property type="match status" value="1"/>
</dbReference>
<dbReference type="FunFam" id="2.170.150.10:FF:000005">
    <property type="entry name" value="Guanine nucleotide exchange factor MSS4"/>
    <property type="match status" value="1"/>
</dbReference>
<comment type="caution">
    <text evidence="4">The sequence shown here is derived from an EMBL/GenBank/DDBJ whole genome shotgun (WGS) entry which is preliminary data.</text>
</comment>
<name>A0A1X2HJ57_SYNRA</name>
<keyword evidence="5" id="KW-1185">Reference proteome</keyword>
<dbReference type="PANTHER" id="PTHR13276:SF0">
    <property type="entry name" value="GUANINE NUCLEOTIDE EXCHANGE FACTOR MSS4"/>
    <property type="match status" value="1"/>
</dbReference>
<proteinExistence type="predicted"/>
<dbReference type="InterPro" id="IPR011057">
    <property type="entry name" value="Mss4-like_sf"/>
</dbReference>
<dbReference type="PROSITE" id="PS51796">
    <property type="entry name" value="MSS4"/>
    <property type="match status" value="1"/>
</dbReference>
<dbReference type="EMBL" id="MCGN01000003">
    <property type="protein sequence ID" value="ORY98636.1"/>
    <property type="molecule type" value="Genomic_DNA"/>
</dbReference>
<dbReference type="GO" id="GO:0006892">
    <property type="term" value="P:post-Golgi vesicle-mediated transport"/>
    <property type="evidence" value="ECO:0007669"/>
    <property type="project" value="TreeGrafter"/>
</dbReference>
<dbReference type="GO" id="GO:0005085">
    <property type="term" value="F:guanyl-nucleotide exchange factor activity"/>
    <property type="evidence" value="ECO:0007669"/>
    <property type="project" value="UniProtKB-KW"/>
</dbReference>
<dbReference type="InterPro" id="IPR011323">
    <property type="entry name" value="Mss4/transl-control_tumour"/>
</dbReference>
<dbReference type="AlphaFoldDB" id="A0A1X2HJ57"/>
<evidence type="ECO:0000256" key="2">
    <source>
        <dbReference type="ARBA" id="ARBA00022658"/>
    </source>
</evidence>
<evidence type="ECO:0000313" key="4">
    <source>
        <dbReference type="EMBL" id="ORY98636.1"/>
    </source>
</evidence>
<dbReference type="GO" id="GO:0008270">
    <property type="term" value="F:zinc ion binding"/>
    <property type="evidence" value="ECO:0007669"/>
    <property type="project" value="TreeGrafter"/>
</dbReference>
<accession>A0A1X2HJ57</accession>
<dbReference type="SUPFAM" id="SSF51316">
    <property type="entry name" value="Mss4-like"/>
    <property type="match status" value="1"/>
</dbReference>
<dbReference type="GO" id="GO:0015031">
    <property type="term" value="P:protein transport"/>
    <property type="evidence" value="ECO:0007669"/>
    <property type="project" value="UniProtKB-KW"/>
</dbReference>
<keyword evidence="3" id="KW-0653">Protein transport</keyword>
<reference evidence="4 5" key="1">
    <citation type="submission" date="2016-07" db="EMBL/GenBank/DDBJ databases">
        <title>Pervasive Adenine N6-methylation of Active Genes in Fungi.</title>
        <authorList>
            <consortium name="DOE Joint Genome Institute"/>
            <person name="Mondo S.J."/>
            <person name="Dannebaum R.O."/>
            <person name="Kuo R.C."/>
            <person name="Labutti K."/>
            <person name="Haridas S."/>
            <person name="Kuo A."/>
            <person name="Salamov A."/>
            <person name="Ahrendt S.R."/>
            <person name="Lipzen A."/>
            <person name="Sullivan W."/>
            <person name="Andreopoulos W.B."/>
            <person name="Clum A."/>
            <person name="Lindquist E."/>
            <person name="Daum C."/>
            <person name="Ramamoorthy G.K."/>
            <person name="Gryganskyi A."/>
            <person name="Culley D."/>
            <person name="Magnuson J.K."/>
            <person name="James T.Y."/>
            <person name="O'Malley M.A."/>
            <person name="Stajich J.E."/>
            <person name="Spatafora J.W."/>
            <person name="Visel A."/>
            <person name="Grigoriev I.V."/>
        </authorList>
    </citation>
    <scope>NUCLEOTIDE SEQUENCE [LARGE SCALE GENOMIC DNA]</scope>
    <source>
        <strain evidence="4 5">NRRL 2496</strain>
    </source>
</reference>
<dbReference type="Pfam" id="PF04421">
    <property type="entry name" value="Mss4"/>
    <property type="match status" value="1"/>
</dbReference>
<evidence type="ECO:0000313" key="5">
    <source>
        <dbReference type="Proteomes" id="UP000242180"/>
    </source>
</evidence>
<dbReference type="OMA" id="IKYLACC"/>
<protein>
    <submittedName>
        <fullName evidence="4">Mss4-like protein</fullName>
    </submittedName>
</protein>
<dbReference type="STRING" id="13706.A0A1X2HJ57"/>
<dbReference type="OrthoDB" id="30840at2759"/>
<dbReference type="Proteomes" id="UP000242180">
    <property type="component" value="Unassembled WGS sequence"/>
</dbReference>
<dbReference type="InterPro" id="IPR007515">
    <property type="entry name" value="Mss4"/>
</dbReference>
<evidence type="ECO:0000256" key="3">
    <source>
        <dbReference type="ARBA" id="ARBA00022927"/>
    </source>
</evidence>
<dbReference type="GO" id="GO:0005829">
    <property type="term" value="C:cytosol"/>
    <property type="evidence" value="ECO:0007669"/>
    <property type="project" value="TreeGrafter"/>
</dbReference>
<organism evidence="4 5">
    <name type="scientific">Syncephalastrum racemosum</name>
    <name type="common">Filamentous fungus</name>
    <dbReference type="NCBI Taxonomy" id="13706"/>
    <lineage>
        <taxon>Eukaryota</taxon>
        <taxon>Fungi</taxon>
        <taxon>Fungi incertae sedis</taxon>
        <taxon>Mucoromycota</taxon>
        <taxon>Mucoromycotina</taxon>
        <taxon>Mucoromycetes</taxon>
        <taxon>Mucorales</taxon>
        <taxon>Syncephalastraceae</taxon>
        <taxon>Syncephalastrum</taxon>
    </lineage>
</organism>
<evidence type="ECO:0000256" key="1">
    <source>
        <dbReference type="ARBA" id="ARBA00022448"/>
    </source>
</evidence>
<dbReference type="PANTHER" id="PTHR13276">
    <property type="entry name" value="GUANINE NUCLEOTIDE EXCHANGE FACTOR MSS4"/>
    <property type="match status" value="1"/>
</dbReference>
<keyword evidence="1" id="KW-0813">Transport</keyword>
<gene>
    <name evidence="4" type="ORF">BCR43DRAFT_487869</name>
</gene>
<sequence>MSHPFRFQAAENALEKIVSENKNAADLLCPVEGCNCVIMKKDAATLVERPDNKLALPASVLPASQELQDLQIDDGMETHFWRLTNMMDFENIGFSKTVDSVKYLSCAECDVGPVGYHDTQSDPKEYLISVKRARYRF</sequence>
<dbReference type="InParanoid" id="A0A1X2HJ57"/>
<dbReference type="GO" id="GO:0007264">
    <property type="term" value="P:small GTPase-mediated signal transduction"/>
    <property type="evidence" value="ECO:0007669"/>
    <property type="project" value="InterPro"/>
</dbReference>
<keyword evidence="2" id="KW-0344">Guanine-nucleotide releasing factor</keyword>
<dbReference type="GO" id="GO:0016020">
    <property type="term" value="C:membrane"/>
    <property type="evidence" value="ECO:0007669"/>
    <property type="project" value="TreeGrafter"/>
</dbReference>
<dbReference type="FunCoup" id="A0A1X2HJ57">
    <property type="interactions" value="206"/>
</dbReference>